<dbReference type="OrthoDB" id="9800940at2"/>
<proteinExistence type="predicted"/>
<evidence type="ECO:0000256" key="2">
    <source>
        <dbReference type="ARBA" id="ARBA00034301"/>
    </source>
</evidence>
<dbReference type="InterPro" id="IPR001279">
    <property type="entry name" value="Metallo-B-lactamas"/>
</dbReference>
<dbReference type="CDD" id="cd16279">
    <property type="entry name" value="metallo-hydrolase-like_MBL-fold"/>
    <property type="match status" value="1"/>
</dbReference>
<evidence type="ECO:0000256" key="3">
    <source>
        <dbReference type="ARBA" id="ARBA00048505"/>
    </source>
</evidence>
<evidence type="ECO:0000313" key="5">
    <source>
        <dbReference type="EMBL" id="REK77112.1"/>
    </source>
</evidence>
<dbReference type="Gene3D" id="3.60.15.10">
    <property type="entry name" value="Ribonuclease Z/Hydroxyacylglutathione hydrolase-like"/>
    <property type="match status" value="1"/>
</dbReference>
<dbReference type="SUPFAM" id="SSF56281">
    <property type="entry name" value="Metallo-hydrolase/oxidoreductase"/>
    <property type="match status" value="1"/>
</dbReference>
<feature type="domain" description="Metallo-beta-lactamase" evidence="4">
    <location>
        <begin position="37"/>
        <end position="230"/>
    </location>
</feature>
<keyword evidence="5" id="KW-0378">Hydrolase</keyword>
<comment type="catalytic activity">
    <reaction evidence="1">
        <text>3',5'-cyclic CMP + H2O = CMP + H(+)</text>
        <dbReference type="Rhea" id="RHEA:72675"/>
        <dbReference type="ChEBI" id="CHEBI:15377"/>
        <dbReference type="ChEBI" id="CHEBI:15378"/>
        <dbReference type="ChEBI" id="CHEBI:58003"/>
        <dbReference type="ChEBI" id="CHEBI:60377"/>
    </reaction>
    <physiologicalReaction direction="left-to-right" evidence="1">
        <dbReference type="Rhea" id="RHEA:72676"/>
    </physiologicalReaction>
</comment>
<name>A0A371PLM9_9BACL</name>
<dbReference type="PANTHER" id="PTHR42663:SF6">
    <property type="entry name" value="HYDROLASE C777.06C-RELATED"/>
    <property type="match status" value="1"/>
</dbReference>
<gene>
    <name evidence="5" type="ORF">DX130_08935</name>
</gene>
<reference evidence="5 6" key="1">
    <citation type="submission" date="2018-08" db="EMBL/GenBank/DDBJ databases">
        <title>Paenibacillus sp. M4BSY-1, whole genome shotgun sequence.</title>
        <authorList>
            <person name="Tuo L."/>
        </authorList>
    </citation>
    <scope>NUCLEOTIDE SEQUENCE [LARGE SCALE GENOMIC DNA]</scope>
    <source>
        <strain evidence="5 6">M4BSY-1</strain>
    </source>
</reference>
<evidence type="ECO:0000313" key="6">
    <source>
        <dbReference type="Proteomes" id="UP000261905"/>
    </source>
</evidence>
<dbReference type="PANTHER" id="PTHR42663">
    <property type="entry name" value="HYDROLASE C777.06C-RELATED-RELATED"/>
    <property type="match status" value="1"/>
</dbReference>
<comment type="catalytic activity">
    <reaction evidence="3">
        <text>3',5'-cyclic UMP + H2O = UMP + H(+)</text>
        <dbReference type="Rhea" id="RHEA:70575"/>
        <dbReference type="ChEBI" id="CHEBI:15377"/>
        <dbReference type="ChEBI" id="CHEBI:15378"/>
        <dbReference type="ChEBI" id="CHEBI:57865"/>
        <dbReference type="ChEBI" id="CHEBI:184387"/>
    </reaction>
    <physiologicalReaction direction="left-to-right" evidence="3">
        <dbReference type="Rhea" id="RHEA:70576"/>
    </physiologicalReaction>
</comment>
<dbReference type="AlphaFoldDB" id="A0A371PLM9"/>
<dbReference type="Pfam" id="PF12706">
    <property type="entry name" value="Lactamase_B_2"/>
    <property type="match status" value="1"/>
</dbReference>
<dbReference type="InterPro" id="IPR036866">
    <property type="entry name" value="RibonucZ/Hydroxyglut_hydro"/>
</dbReference>
<evidence type="ECO:0000256" key="1">
    <source>
        <dbReference type="ARBA" id="ARBA00034221"/>
    </source>
</evidence>
<comment type="function">
    <text evidence="2">Counteracts the endogenous Pycsar antiviral defense system. Phosphodiesterase that enables metal-dependent hydrolysis of host cyclic nucleotide Pycsar defense signals such as cCMP and cUMP.</text>
</comment>
<dbReference type="GO" id="GO:0016787">
    <property type="term" value="F:hydrolase activity"/>
    <property type="evidence" value="ECO:0007669"/>
    <property type="project" value="UniProtKB-KW"/>
</dbReference>
<keyword evidence="6" id="KW-1185">Reference proteome</keyword>
<evidence type="ECO:0000259" key="4">
    <source>
        <dbReference type="SMART" id="SM00849"/>
    </source>
</evidence>
<organism evidence="5 6">
    <name type="scientific">Paenibacillus paeoniae</name>
    <dbReference type="NCBI Taxonomy" id="2292705"/>
    <lineage>
        <taxon>Bacteria</taxon>
        <taxon>Bacillati</taxon>
        <taxon>Bacillota</taxon>
        <taxon>Bacilli</taxon>
        <taxon>Bacillales</taxon>
        <taxon>Paenibacillaceae</taxon>
        <taxon>Paenibacillus</taxon>
    </lineage>
</organism>
<protein>
    <submittedName>
        <fullName evidence="5">MBL fold metallo-hydrolase</fullName>
    </submittedName>
</protein>
<comment type="caution">
    <text evidence="5">The sequence shown here is derived from an EMBL/GenBank/DDBJ whole genome shotgun (WGS) entry which is preliminary data.</text>
</comment>
<dbReference type="SMART" id="SM00849">
    <property type="entry name" value="Lactamase_B"/>
    <property type="match status" value="1"/>
</dbReference>
<dbReference type="Proteomes" id="UP000261905">
    <property type="component" value="Unassembled WGS sequence"/>
</dbReference>
<accession>A0A371PLM9</accession>
<dbReference type="EMBL" id="QUBQ01000001">
    <property type="protein sequence ID" value="REK77112.1"/>
    <property type="molecule type" value="Genomic_DNA"/>
</dbReference>
<sequence>MTTLIFCGTGDSQGVPRSYCDCQVCVEARAAGSNRRLRPSFYMREPVSGTTWIDCGPDWGRQMEDAGFRSVDRMLITHAHYDHIGGLPEWYDACRWTDKEGLTYCPAEVIPEITARFPWVASRLRFIPMEESLVLGKWVVRCFRVHHGRNGYSYAFEFIHSVNGYRWIYCSDAIDLTEEQQRPFYGADLVILGTSFVKEPYPIHTRSIYDVEEAIELFERWKPGRMVLTHLSHDIDVNKKDVLPEGVQFAVTGMSITLCD</sequence>